<accession>A0ACB8AZ73</accession>
<protein>
    <submittedName>
        <fullName evidence="1">Uncharacterized protein</fullName>
    </submittedName>
</protein>
<keyword evidence="2" id="KW-1185">Reference proteome</keyword>
<evidence type="ECO:0000313" key="1">
    <source>
        <dbReference type="EMBL" id="KAH7918286.1"/>
    </source>
</evidence>
<dbReference type="EMBL" id="MU266812">
    <property type="protein sequence ID" value="KAH7918286.1"/>
    <property type="molecule type" value="Genomic_DNA"/>
</dbReference>
<organism evidence="1 2">
    <name type="scientific">Leucogyrophana mollusca</name>
    <dbReference type="NCBI Taxonomy" id="85980"/>
    <lineage>
        <taxon>Eukaryota</taxon>
        <taxon>Fungi</taxon>
        <taxon>Dikarya</taxon>
        <taxon>Basidiomycota</taxon>
        <taxon>Agaricomycotina</taxon>
        <taxon>Agaricomycetes</taxon>
        <taxon>Agaricomycetidae</taxon>
        <taxon>Boletales</taxon>
        <taxon>Boletales incertae sedis</taxon>
        <taxon>Leucogyrophana</taxon>
    </lineage>
</organism>
<evidence type="ECO:0000313" key="2">
    <source>
        <dbReference type="Proteomes" id="UP000790709"/>
    </source>
</evidence>
<sequence length="222" mass="24222">MTVTLYSPTVLFVGGREQSASGTTLAIDGTSDDFQQALNTVFVRHERARINLRWDTARRREGLTRHKGRNNDVVLTIHHLPCPALPPSPQAQSIKPLSIITAAHTTTPSALHTEASSLFYWRPIIKLLYNLETNPTRDSLNQQCMLGIGAGGCGIRLRFIEASGTVQRIMPSTIQSVCLSRASSGGVGPAPRLRMLRQLPELPRASDAASVPHVVRLRDSGV</sequence>
<proteinExistence type="predicted"/>
<reference evidence="1" key="1">
    <citation type="journal article" date="2021" name="New Phytol.">
        <title>Evolutionary innovations through gain and loss of genes in the ectomycorrhizal Boletales.</title>
        <authorList>
            <person name="Wu G."/>
            <person name="Miyauchi S."/>
            <person name="Morin E."/>
            <person name="Kuo A."/>
            <person name="Drula E."/>
            <person name="Varga T."/>
            <person name="Kohler A."/>
            <person name="Feng B."/>
            <person name="Cao Y."/>
            <person name="Lipzen A."/>
            <person name="Daum C."/>
            <person name="Hundley H."/>
            <person name="Pangilinan J."/>
            <person name="Johnson J."/>
            <person name="Barry K."/>
            <person name="LaButti K."/>
            <person name="Ng V."/>
            <person name="Ahrendt S."/>
            <person name="Min B."/>
            <person name="Choi I.G."/>
            <person name="Park H."/>
            <person name="Plett J.M."/>
            <person name="Magnuson J."/>
            <person name="Spatafora J.W."/>
            <person name="Nagy L.G."/>
            <person name="Henrissat B."/>
            <person name="Grigoriev I.V."/>
            <person name="Yang Z.L."/>
            <person name="Xu J."/>
            <person name="Martin F.M."/>
        </authorList>
    </citation>
    <scope>NUCLEOTIDE SEQUENCE</scope>
    <source>
        <strain evidence="1">KUC20120723A-06</strain>
    </source>
</reference>
<gene>
    <name evidence="1" type="ORF">BV22DRAFT_1186688</name>
</gene>
<comment type="caution">
    <text evidence="1">The sequence shown here is derived from an EMBL/GenBank/DDBJ whole genome shotgun (WGS) entry which is preliminary data.</text>
</comment>
<name>A0ACB8AZ73_9AGAM</name>
<dbReference type="Proteomes" id="UP000790709">
    <property type="component" value="Unassembled WGS sequence"/>
</dbReference>